<gene>
    <name evidence="3" type="ORF">HUO14_13710</name>
</gene>
<evidence type="ECO:0000313" key="4">
    <source>
        <dbReference type="Proteomes" id="UP000652427"/>
    </source>
</evidence>
<dbReference type="PANTHER" id="PTHR43777:SF1">
    <property type="entry name" value="MOLYBDENUM COFACTOR CYTIDYLYLTRANSFERASE"/>
    <property type="match status" value="1"/>
</dbReference>
<name>A0ABX2N5E9_9SPHN</name>
<proteinExistence type="predicted"/>
<keyword evidence="4" id="KW-1185">Reference proteome</keyword>
<dbReference type="Gene3D" id="3.90.550.10">
    <property type="entry name" value="Spore Coat Polysaccharide Biosynthesis Protein SpsA, Chain A"/>
    <property type="match status" value="1"/>
</dbReference>
<comment type="caution">
    <text evidence="3">The sequence shown here is derived from an EMBL/GenBank/DDBJ whole genome shotgun (WGS) entry which is preliminary data.</text>
</comment>
<feature type="domain" description="MobA-like NTP transferase" evidence="2">
    <location>
        <begin position="11"/>
        <end position="169"/>
    </location>
</feature>
<evidence type="ECO:0000256" key="1">
    <source>
        <dbReference type="ARBA" id="ARBA00022842"/>
    </source>
</evidence>
<dbReference type="InterPro" id="IPR025877">
    <property type="entry name" value="MobA-like_NTP_Trfase"/>
</dbReference>
<evidence type="ECO:0000259" key="2">
    <source>
        <dbReference type="Pfam" id="PF12804"/>
    </source>
</evidence>
<dbReference type="PANTHER" id="PTHR43777">
    <property type="entry name" value="MOLYBDENUM COFACTOR CYTIDYLYLTRANSFERASE"/>
    <property type="match status" value="1"/>
</dbReference>
<dbReference type="RefSeq" id="WP_176280399.1">
    <property type="nucleotide sequence ID" value="NZ_JABWMH010000004.1"/>
</dbReference>
<protein>
    <submittedName>
        <fullName evidence="3">Nucleotidyltransferase family protein</fullName>
    </submittedName>
</protein>
<keyword evidence="1" id="KW-0460">Magnesium</keyword>
<sequence length="200" mass="20946">MNRKSGIMLALLAAGQSRRFGDRDKLSAMLGGKMLGLHAAQAAADLPFSQKLVIASPDPDCAAGWRDLGYRVVANTDAIRGQATSVRLAAAHAIEAGASALCIMLADMPFVTSGHLARLIESFEQAGETNSVASARSGQAMPPAIFPSGALDRLSELQGDAGARKLLADALMVEGDDQFLIDIDTPADLAEANRIFRPVT</sequence>
<dbReference type="CDD" id="cd04182">
    <property type="entry name" value="GT_2_like_f"/>
    <property type="match status" value="1"/>
</dbReference>
<reference evidence="3 4" key="1">
    <citation type="submission" date="2020-06" db="EMBL/GenBank/DDBJ databases">
        <authorList>
            <person name="Kim S.-J."/>
            <person name="Park S.-J."/>
        </authorList>
    </citation>
    <scope>NUCLEOTIDE SEQUENCE [LARGE SCALE GENOMIC DNA]</scope>
    <source>
        <strain evidence="3 4">SW-151</strain>
    </source>
</reference>
<evidence type="ECO:0000313" key="3">
    <source>
        <dbReference type="EMBL" id="NVD28953.1"/>
    </source>
</evidence>
<dbReference type="SUPFAM" id="SSF53448">
    <property type="entry name" value="Nucleotide-diphospho-sugar transferases"/>
    <property type="match status" value="1"/>
</dbReference>
<dbReference type="Pfam" id="PF12804">
    <property type="entry name" value="NTP_transf_3"/>
    <property type="match status" value="1"/>
</dbReference>
<dbReference type="EMBL" id="JABWMH010000004">
    <property type="protein sequence ID" value="NVD28953.1"/>
    <property type="molecule type" value="Genomic_DNA"/>
</dbReference>
<accession>A0ABX2N5E9</accession>
<dbReference type="Proteomes" id="UP000652427">
    <property type="component" value="Unassembled WGS sequence"/>
</dbReference>
<organism evidence="3 4">
    <name type="scientific">Parasphingorhabdus flavimaris</name>
    <dbReference type="NCBI Taxonomy" id="266812"/>
    <lineage>
        <taxon>Bacteria</taxon>
        <taxon>Pseudomonadati</taxon>
        <taxon>Pseudomonadota</taxon>
        <taxon>Alphaproteobacteria</taxon>
        <taxon>Sphingomonadales</taxon>
        <taxon>Sphingomonadaceae</taxon>
        <taxon>Parasphingorhabdus</taxon>
    </lineage>
</organism>
<dbReference type="InterPro" id="IPR029044">
    <property type="entry name" value="Nucleotide-diphossugar_trans"/>
</dbReference>